<feature type="domain" description="Rab-GAP TBC" evidence="2">
    <location>
        <begin position="146"/>
        <end position="340"/>
    </location>
</feature>
<feature type="region of interest" description="Disordered" evidence="1">
    <location>
        <begin position="16"/>
        <end position="37"/>
    </location>
</feature>
<dbReference type="SMART" id="SM00584">
    <property type="entry name" value="TLDc"/>
    <property type="match status" value="1"/>
</dbReference>
<dbReference type="PANTHER" id="PTHR23354">
    <property type="entry name" value="NUCLEOLAR PROTEIN 7/ESTROGEN RECEPTOR COACTIVATOR-RELATED"/>
    <property type="match status" value="1"/>
</dbReference>
<evidence type="ECO:0000256" key="1">
    <source>
        <dbReference type="SAM" id="MobiDB-lite"/>
    </source>
</evidence>
<keyword evidence="5" id="KW-1185">Reference proteome</keyword>
<evidence type="ECO:0000259" key="3">
    <source>
        <dbReference type="PROSITE" id="PS51886"/>
    </source>
</evidence>
<proteinExistence type="predicted"/>
<organism evidence="4 5">
    <name type="scientific">Allacma fusca</name>
    <dbReference type="NCBI Taxonomy" id="39272"/>
    <lineage>
        <taxon>Eukaryota</taxon>
        <taxon>Metazoa</taxon>
        <taxon>Ecdysozoa</taxon>
        <taxon>Arthropoda</taxon>
        <taxon>Hexapoda</taxon>
        <taxon>Collembola</taxon>
        <taxon>Symphypleona</taxon>
        <taxon>Sminthuridae</taxon>
        <taxon>Allacma</taxon>
    </lineage>
</organism>
<reference evidence="4" key="1">
    <citation type="submission" date="2021-06" db="EMBL/GenBank/DDBJ databases">
        <authorList>
            <person name="Hodson N. C."/>
            <person name="Mongue J. A."/>
            <person name="Jaron S. K."/>
        </authorList>
    </citation>
    <scope>NUCLEOTIDE SEQUENCE</scope>
</reference>
<evidence type="ECO:0008006" key="6">
    <source>
        <dbReference type="Google" id="ProtNLM"/>
    </source>
</evidence>
<dbReference type="PROSITE" id="PS50086">
    <property type="entry name" value="TBC_RABGAP"/>
    <property type="match status" value="1"/>
</dbReference>
<feature type="domain" description="TLDc" evidence="3">
    <location>
        <begin position="451"/>
        <end position="632"/>
    </location>
</feature>
<evidence type="ECO:0000313" key="4">
    <source>
        <dbReference type="EMBL" id="CAG7717920.1"/>
    </source>
</evidence>
<feature type="compositionally biased region" description="Acidic residues" evidence="1">
    <location>
        <begin position="21"/>
        <end position="37"/>
    </location>
</feature>
<dbReference type="OrthoDB" id="10065050at2759"/>
<evidence type="ECO:0000259" key="2">
    <source>
        <dbReference type="PROSITE" id="PS50086"/>
    </source>
</evidence>
<dbReference type="PANTHER" id="PTHR23354:SF122">
    <property type="entry name" value="GTPASE-ACTIVATING PROTEIN SKYWALKER"/>
    <property type="match status" value="1"/>
</dbReference>
<dbReference type="Pfam" id="PF00566">
    <property type="entry name" value="RabGAP-TBC"/>
    <property type="match status" value="1"/>
</dbReference>
<comment type="caution">
    <text evidence="4">The sequence shown here is derived from an EMBL/GenBank/DDBJ whole genome shotgun (WGS) entry which is preliminary data.</text>
</comment>
<name>A0A8J2JIX0_9HEXA</name>
<dbReference type="Pfam" id="PF07534">
    <property type="entry name" value="TLD"/>
    <property type="match status" value="1"/>
</dbReference>
<sequence length="634" mass="72849">MGSLNKNKWRRPSTIFTIGEDSGDDSDQCNEFDSDEEISSVRHRRKSSTIIYSSNSSLDSDSEMAWELKERNRTRKESIAPMHSGLQTWVEIRKVEARRVSGAGDLLQIPLPVMRKKKYTYEEIKEMVINGKVKETKVAVRDSDWDVGDEMRSRLWPLLDSIHESDRSSTMVEGFYWDTVNQLFGSEELSDEEISLPCFTDPQYRLYYGLSGQGKRMSDRIVSVIGYAYPDITFCPLLLPVASLFLHYVQEEKTFNCLCTLLSARHKTFLTQTKLQWEVTYTTAMHLTKKFAKSAFMFVSRNLKSGEKVESVFQNWIWWIFRDLPLSHLVRVMDCYLMEGTKVLYRVAIALLLSFTKAAGSDSKWAHNLESSGLLASISSFIREIAITPQRLLKSAFSIRAFRGAEINKISTKIEMLLKSKGSGPSNMPRPQSFDNLPTSQSQLDIQMISHTMTIKELLTLWSWLPLRITMYQPVLLYTTEEHGCSLTTFFNRVDNHEPTILLIKTTTDEIFGAYLSSQWSTRNTRDERGERLRYFGTGETFLFSLWPERVKYPWVGIKTQEDPDRKVDHSAELFMHADSNMISIGGGEGQGVYLDEELRFGKTESCLTFNNPPLVSTRDFEVRVLEVFGFAVI</sequence>
<dbReference type="AlphaFoldDB" id="A0A8J2JIX0"/>
<dbReference type="Proteomes" id="UP000708208">
    <property type="component" value="Unassembled WGS sequence"/>
</dbReference>
<accession>A0A8J2JIX0</accession>
<dbReference type="SMART" id="SM00164">
    <property type="entry name" value="TBC"/>
    <property type="match status" value="1"/>
</dbReference>
<gene>
    <name evidence="4" type="ORF">AFUS01_LOCUS7349</name>
</gene>
<dbReference type="InterPro" id="IPR000195">
    <property type="entry name" value="Rab-GAP-TBC_dom"/>
</dbReference>
<dbReference type="EMBL" id="CAJVCH010049511">
    <property type="protein sequence ID" value="CAG7717920.1"/>
    <property type="molecule type" value="Genomic_DNA"/>
</dbReference>
<dbReference type="InterPro" id="IPR006571">
    <property type="entry name" value="TLDc_dom"/>
</dbReference>
<dbReference type="PROSITE" id="PS51886">
    <property type="entry name" value="TLDC"/>
    <property type="match status" value="1"/>
</dbReference>
<protein>
    <recommendedName>
        <fullName evidence="6">TBC1 domain family member 24</fullName>
    </recommendedName>
</protein>
<evidence type="ECO:0000313" key="5">
    <source>
        <dbReference type="Proteomes" id="UP000708208"/>
    </source>
</evidence>